<dbReference type="EC" id="2.7.7.48" evidence="1"/>
<keyword evidence="9" id="KW-0479">Metal-binding</keyword>
<keyword evidence="6" id="KW-0693">Viral RNA replication</keyword>
<feature type="binding site" evidence="9">
    <location>
        <position position="444"/>
    </location>
    <ligand>
        <name>Mg(2+)</name>
        <dbReference type="ChEBI" id="CHEBI:18420"/>
        <label>2</label>
    </ligand>
</feature>
<dbReference type="InterPro" id="IPR005093">
    <property type="entry name" value="RNArep_beta"/>
</dbReference>
<keyword evidence="4" id="KW-0548">Nucleotidyltransferase</keyword>
<evidence type="ECO:0000256" key="7">
    <source>
        <dbReference type="ARBA" id="ARBA00030248"/>
    </source>
</evidence>
<keyword evidence="3" id="KW-0808">Transferase</keyword>
<gene>
    <name evidence="11" type="primary">SRR6960799_41_3</name>
</gene>
<dbReference type="RefSeq" id="YP_010770266.1">
    <property type="nucleotide sequence ID" value="NC_074214.1"/>
</dbReference>
<organism evidence="11 12">
    <name type="scientific">ssRNA phage SRR6960799_41</name>
    <dbReference type="NCBI Taxonomy" id="2786600"/>
    <lineage>
        <taxon>Viruses</taxon>
        <taxon>Riboviria</taxon>
        <taxon>Orthornavirae</taxon>
        <taxon>Lenarviricota</taxon>
        <taxon>Leviviricetes</taxon>
        <taxon>Timlovirales</taxon>
        <taxon>Steitzviridae</taxon>
        <taxon>Adahmuvirus</taxon>
        <taxon>Adahmuvirus asiocola</taxon>
    </lineage>
</organism>
<dbReference type="SUPFAM" id="SSF56672">
    <property type="entry name" value="DNA/RNA polymerases"/>
    <property type="match status" value="1"/>
</dbReference>
<dbReference type="Pfam" id="PF03431">
    <property type="entry name" value="RNA_replicase_B"/>
    <property type="match status" value="1"/>
</dbReference>
<evidence type="ECO:0000313" key="12">
    <source>
        <dbReference type="Proteomes" id="UP000677241"/>
    </source>
</evidence>
<dbReference type="KEGG" id="vg:80399529"/>
<dbReference type="PROSITE" id="PS50522">
    <property type="entry name" value="RDRP_PHAGE"/>
    <property type="match status" value="1"/>
</dbReference>
<evidence type="ECO:0000256" key="2">
    <source>
        <dbReference type="ARBA" id="ARBA00022484"/>
    </source>
</evidence>
<keyword evidence="5" id="KW-0547">Nucleotide-binding</keyword>
<evidence type="ECO:0000256" key="1">
    <source>
        <dbReference type="ARBA" id="ARBA00012494"/>
    </source>
</evidence>
<feature type="binding site" evidence="9">
    <location>
        <position position="349"/>
    </location>
    <ligand>
        <name>Mg(2+)</name>
        <dbReference type="ChEBI" id="CHEBI:18420"/>
        <label>2</label>
    </ligand>
</feature>
<dbReference type="Proteomes" id="UP000677241">
    <property type="component" value="Segment"/>
</dbReference>
<keyword evidence="9" id="KW-0460">Magnesium</keyword>
<evidence type="ECO:0000256" key="6">
    <source>
        <dbReference type="ARBA" id="ARBA00022953"/>
    </source>
</evidence>
<evidence type="ECO:0000256" key="3">
    <source>
        <dbReference type="ARBA" id="ARBA00022679"/>
    </source>
</evidence>
<accession>A0A8S5L4F7</accession>
<reference evidence="11" key="1">
    <citation type="submission" date="2020-09" db="EMBL/GenBank/DDBJ databases">
        <title>Leviviricetes taxonomy.</title>
        <authorList>
            <person name="Stockdale S.R."/>
            <person name="Callanan J."/>
            <person name="Adriaenssens E.M."/>
            <person name="Kuhn J.H."/>
            <person name="Rumnieks J."/>
            <person name="Shkoporov A."/>
            <person name="Draper L.A."/>
            <person name="Ross P."/>
            <person name="Hill C."/>
        </authorList>
    </citation>
    <scope>NUCLEOTIDE SEQUENCE</scope>
</reference>
<keyword evidence="12" id="KW-1185">Reference proteome</keyword>
<evidence type="ECO:0000256" key="8">
    <source>
        <dbReference type="ARBA" id="ARBA00048744"/>
    </source>
</evidence>
<sequence>MKSGETDVLLTTVRSLLYEWCASCACATSKIERDISRILSCAESRGLEFFTLDLPSLDGYLLRLLEDGILPPSGFLMKRRSKADARPRFFHELWRRVADSNGCLLTDADPTTLFFLRQIFCLAKKLRIACTPKRQSKAVEEYHQIESAIIPAKHDWADDCVDFGDCDTFSIAFPTRFDDLFGRRDDPFLASLLRNLDKVSGLLASELGLFDPRSEDYTAERSFGYKHGPGAVSDGGSLSFKYRFPTWDAKLDMQFPFDWCGSASIEPDYYPSRIEPPSRLIAVPKTAKAPRLIASEPTSHQWCQQWLKARLLERAKRTLIGRFFDPTDQFASQRLVQYASETQALATLDLSSASDRVTCRHVESLFRANSTLLELLHACRTRWVVDNISQPRRHLKIKKFAAMGSALTFPVQSIFFLACALAAAGAHDKRSILGLVGRVRVFGDDIIVPSNAYEPLTLLLTHLGLKVNRDKSFVKGWFRESCGADFYKGYDITPVKPKTFVASGPESWQALLDTVNNFFKKGLWYTSDILRSTSDWLGYNPAVVLHDSGLSGFESYTGTDAPLKWNVQYQRNDYYIPVVVSKQRKVAQNNSSSLLQYYAEDPSSAKGICLSDWSSGLARRPRATLARRRVAQYAA</sequence>
<dbReference type="GO" id="GO:0000166">
    <property type="term" value="F:nucleotide binding"/>
    <property type="evidence" value="ECO:0007669"/>
    <property type="project" value="UniProtKB-KW"/>
</dbReference>
<feature type="domain" description="RdRp catalytic" evidence="10">
    <location>
        <begin position="334"/>
        <end position="476"/>
    </location>
</feature>
<dbReference type="GO" id="GO:0003968">
    <property type="term" value="F:RNA-directed RNA polymerase activity"/>
    <property type="evidence" value="ECO:0007669"/>
    <property type="project" value="UniProtKB-KW"/>
</dbReference>
<evidence type="ECO:0000313" key="11">
    <source>
        <dbReference type="EMBL" id="DAD52308.1"/>
    </source>
</evidence>
<dbReference type="GeneID" id="80399529"/>
<comment type="catalytic activity">
    <reaction evidence="8">
        <text>RNA(n) + a ribonucleoside 5'-triphosphate = RNA(n+1) + diphosphate</text>
        <dbReference type="Rhea" id="RHEA:21248"/>
        <dbReference type="Rhea" id="RHEA-COMP:14527"/>
        <dbReference type="Rhea" id="RHEA-COMP:17342"/>
        <dbReference type="ChEBI" id="CHEBI:33019"/>
        <dbReference type="ChEBI" id="CHEBI:61557"/>
        <dbReference type="ChEBI" id="CHEBI:140395"/>
        <dbReference type="EC" id="2.7.7.48"/>
    </reaction>
</comment>
<keyword evidence="2 11" id="KW-0696">RNA-directed RNA polymerase</keyword>
<dbReference type="InterPro" id="IPR007096">
    <property type="entry name" value="RNA-dir_Rpol_cat_phage"/>
</dbReference>
<dbReference type="InterPro" id="IPR043502">
    <property type="entry name" value="DNA/RNA_pol_sf"/>
</dbReference>
<dbReference type="GO" id="GO:0039694">
    <property type="term" value="P:viral RNA genome replication"/>
    <property type="evidence" value="ECO:0007669"/>
    <property type="project" value="InterPro"/>
</dbReference>
<proteinExistence type="predicted"/>
<dbReference type="EMBL" id="BK014065">
    <property type="protein sequence ID" value="DAD52308.1"/>
    <property type="molecule type" value="Genomic_RNA"/>
</dbReference>
<evidence type="ECO:0000256" key="9">
    <source>
        <dbReference type="PIRSR" id="PIRSR605093-1"/>
    </source>
</evidence>
<evidence type="ECO:0000256" key="4">
    <source>
        <dbReference type="ARBA" id="ARBA00022695"/>
    </source>
</evidence>
<feature type="binding site" evidence="9">
    <location>
        <position position="445"/>
    </location>
    <ligand>
        <name>Mg(2+)</name>
        <dbReference type="ChEBI" id="CHEBI:18420"/>
        <label>2</label>
    </ligand>
</feature>
<comment type="cofactor">
    <cofactor evidence="9">
        <name>Mg(2+)</name>
        <dbReference type="ChEBI" id="CHEBI:18420"/>
    </cofactor>
    <text evidence="9">Binds 2 Mg(2+) per subunit.</text>
</comment>
<evidence type="ECO:0000256" key="5">
    <source>
        <dbReference type="ARBA" id="ARBA00022741"/>
    </source>
</evidence>
<protein>
    <recommendedName>
        <fullName evidence="1">RNA-directed RNA polymerase</fullName>
        <ecNumber evidence="1">2.7.7.48</ecNumber>
    </recommendedName>
    <alternativeName>
        <fullName evidence="7">RNA replicase beta chain</fullName>
    </alternativeName>
</protein>
<name>A0A8S5L4F7_9VIRU</name>
<evidence type="ECO:0000259" key="10">
    <source>
        <dbReference type="PROSITE" id="PS50522"/>
    </source>
</evidence>
<dbReference type="GO" id="GO:0046872">
    <property type="term" value="F:metal ion binding"/>
    <property type="evidence" value="ECO:0007669"/>
    <property type="project" value="UniProtKB-KW"/>
</dbReference>